<keyword evidence="7 11" id="KW-0067">ATP-binding</keyword>
<dbReference type="PANTHER" id="PTHR43297:SF14">
    <property type="entry name" value="ATPASE AAA-TYPE CORE DOMAIN-CONTAINING PROTEIN"/>
    <property type="match status" value="1"/>
</dbReference>
<dbReference type="EMBL" id="JAZHOF010000004">
    <property type="protein sequence ID" value="MEJ8572328.1"/>
    <property type="molecule type" value="Genomic_DNA"/>
</dbReference>
<dbReference type="GO" id="GO:0015833">
    <property type="term" value="P:peptide transport"/>
    <property type="evidence" value="ECO:0007669"/>
    <property type="project" value="InterPro"/>
</dbReference>
<comment type="subcellular location">
    <subcellularLocation>
        <location evidence="1">Cell inner membrane</location>
        <topology evidence="1">Peripheral membrane protein</topology>
    </subcellularLocation>
</comment>
<feature type="domain" description="ABC transporter" evidence="10">
    <location>
        <begin position="10"/>
        <end position="259"/>
    </location>
</feature>
<dbReference type="GO" id="GO:0005524">
    <property type="term" value="F:ATP binding"/>
    <property type="evidence" value="ECO:0007669"/>
    <property type="project" value="UniProtKB-KW"/>
</dbReference>
<dbReference type="SMART" id="SM00382">
    <property type="entry name" value="AAA"/>
    <property type="match status" value="1"/>
</dbReference>
<evidence type="ECO:0000256" key="3">
    <source>
        <dbReference type="ARBA" id="ARBA00022448"/>
    </source>
</evidence>
<dbReference type="Gene3D" id="3.40.50.300">
    <property type="entry name" value="P-loop containing nucleotide triphosphate hydrolases"/>
    <property type="match status" value="1"/>
</dbReference>
<dbReference type="Pfam" id="PF00005">
    <property type="entry name" value="ABC_tran"/>
    <property type="match status" value="1"/>
</dbReference>
<dbReference type="RefSeq" id="WP_340330015.1">
    <property type="nucleotide sequence ID" value="NZ_JAZHOF010000004.1"/>
</dbReference>
<name>A0AAW9RWE3_9HYPH</name>
<dbReference type="PANTHER" id="PTHR43297">
    <property type="entry name" value="OLIGOPEPTIDE TRANSPORT ATP-BINDING PROTEIN APPD"/>
    <property type="match status" value="1"/>
</dbReference>
<accession>A0AAW9RWE3</accession>
<dbReference type="InterPro" id="IPR013563">
    <property type="entry name" value="Oligopep_ABC_C"/>
</dbReference>
<evidence type="ECO:0000256" key="6">
    <source>
        <dbReference type="ARBA" id="ARBA00022741"/>
    </source>
</evidence>
<protein>
    <submittedName>
        <fullName evidence="11">ABC transporter ATP-binding protein</fullName>
    </submittedName>
</protein>
<evidence type="ECO:0000256" key="2">
    <source>
        <dbReference type="ARBA" id="ARBA00005417"/>
    </source>
</evidence>
<evidence type="ECO:0000256" key="1">
    <source>
        <dbReference type="ARBA" id="ARBA00004417"/>
    </source>
</evidence>
<keyword evidence="3" id="KW-0813">Transport</keyword>
<proteinExistence type="inferred from homology"/>
<dbReference type="InterPro" id="IPR050388">
    <property type="entry name" value="ABC_Ni/Peptide_Import"/>
</dbReference>
<dbReference type="InterPro" id="IPR003593">
    <property type="entry name" value="AAA+_ATPase"/>
</dbReference>
<keyword evidence="6" id="KW-0547">Nucleotide-binding</keyword>
<dbReference type="InterPro" id="IPR017871">
    <property type="entry name" value="ABC_transporter-like_CS"/>
</dbReference>
<dbReference type="GO" id="GO:0016887">
    <property type="term" value="F:ATP hydrolysis activity"/>
    <property type="evidence" value="ECO:0007669"/>
    <property type="project" value="InterPro"/>
</dbReference>
<keyword evidence="8" id="KW-1278">Translocase</keyword>
<dbReference type="SUPFAM" id="SSF52540">
    <property type="entry name" value="P-loop containing nucleoside triphosphate hydrolases"/>
    <property type="match status" value="1"/>
</dbReference>
<sequence length="308" mass="33380">MSGDAGGAYLDIDGLSISLRADREHRLLRSVSLHVRPGEVRGLVGESGAGKSMIGKTIFGILPRAVSVVEGQVRLGGTDVLALPEGRRRKLIARTSALIPQDPLTALNPVRRIDGQITDRLTAVLGQSRKQARQRALTLLEEVHINDPERVLASYPHQLSGGMRQRVLIAAAFAAEPKLIVADEPTTALDVTVQKQILRLIAEMQQRHGTALLFVTHDLGVVAKICQNVTVLFGGRVVEDTDVRSLFAQPAHPYTAALIKATPRYDRPDASLLPVPAAVIEATRREIAEVDDAWMAARGLRPARRATP</sequence>
<evidence type="ECO:0000259" key="10">
    <source>
        <dbReference type="PROSITE" id="PS50893"/>
    </source>
</evidence>
<evidence type="ECO:0000256" key="7">
    <source>
        <dbReference type="ARBA" id="ARBA00022840"/>
    </source>
</evidence>
<dbReference type="CDD" id="cd03257">
    <property type="entry name" value="ABC_NikE_OppD_transporters"/>
    <property type="match status" value="1"/>
</dbReference>
<evidence type="ECO:0000256" key="4">
    <source>
        <dbReference type="ARBA" id="ARBA00022475"/>
    </source>
</evidence>
<dbReference type="PROSITE" id="PS50893">
    <property type="entry name" value="ABC_TRANSPORTER_2"/>
    <property type="match status" value="1"/>
</dbReference>
<evidence type="ECO:0000256" key="8">
    <source>
        <dbReference type="ARBA" id="ARBA00022967"/>
    </source>
</evidence>
<keyword evidence="12" id="KW-1185">Reference proteome</keyword>
<evidence type="ECO:0000256" key="9">
    <source>
        <dbReference type="ARBA" id="ARBA00023136"/>
    </source>
</evidence>
<comment type="similarity">
    <text evidence="2">Belongs to the ABC transporter superfamily.</text>
</comment>
<dbReference type="AlphaFoldDB" id="A0AAW9RWE3"/>
<dbReference type="InterPro" id="IPR027417">
    <property type="entry name" value="P-loop_NTPase"/>
</dbReference>
<keyword evidence="5" id="KW-0997">Cell inner membrane</keyword>
<comment type="caution">
    <text evidence="11">The sequence shown here is derived from an EMBL/GenBank/DDBJ whole genome shotgun (WGS) entry which is preliminary data.</text>
</comment>
<dbReference type="PROSITE" id="PS00211">
    <property type="entry name" value="ABC_TRANSPORTER_1"/>
    <property type="match status" value="1"/>
</dbReference>
<dbReference type="Proteomes" id="UP001378188">
    <property type="component" value="Unassembled WGS sequence"/>
</dbReference>
<keyword evidence="4" id="KW-1003">Cell membrane</keyword>
<evidence type="ECO:0000313" key="12">
    <source>
        <dbReference type="Proteomes" id="UP001378188"/>
    </source>
</evidence>
<gene>
    <name evidence="11" type="ORF">V3328_12635</name>
</gene>
<dbReference type="InterPro" id="IPR003439">
    <property type="entry name" value="ABC_transporter-like_ATP-bd"/>
</dbReference>
<keyword evidence="9" id="KW-0472">Membrane</keyword>
<evidence type="ECO:0000313" key="11">
    <source>
        <dbReference type="EMBL" id="MEJ8572328.1"/>
    </source>
</evidence>
<evidence type="ECO:0000256" key="5">
    <source>
        <dbReference type="ARBA" id="ARBA00022519"/>
    </source>
</evidence>
<reference evidence="11 12" key="1">
    <citation type="submission" date="2024-02" db="EMBL/GenBank/DDBJ databases">
        <title>Genome analysis and characterization of Microbaculum marinisediminis sp. nov., isolated from marine sediment.</title>
        <authorList>
            <person name="Du Z.-J."/>
            <person name="Ye Y.-Q."/>
            <person name="Zhang Z.-R."/>
            <person name="Yuan S.-M."/>
            <person name="Zhang X.-Y."/>
        </authorList>
    </citation>
    <scope>NUCLEOTIDE SEQUENCE [LARGE SCALE GENOMIC DNA]</scope>
    <source>
        <strain evidence="11 12">SDUM1044001</strain>
    </source>
</reference>
<organism evidence="11 12">
    <name type="scientific">Microbaculum marinum</name>
    <dbReference type="NCBI Taxonomy" id="1764581"/>
    <lineage>
        <taxon>Bacteria</taxon>
        <taxon>Pseudomonadati</taxon>
        <taxon>Pseudomonadota</taxon>
        <taxon>Alphaproteobacteria</taxon>
        <taxon>Hyphomicrobiales</taxon>
        <taxon>Tepidamorphaceae</taxon>
        <taxon>Microbaculum</taxon>
    </lineage>
</organism>
<dbReference type="GO" id="GO:0005886">
    <property type="term" value="C:plasma membrane"/>
    <property type="evidence" value="ECO:0007669"/>
    <property type="project" value="UniProtKB-SubCell"/>
</dbReference>
<dbReference type="Pfam" id="PF08352">
    <property type="entry name" value="oligo_HPY"/>
    <property type="match status" value="1"/>
</dbReference>